<organism evidence="2 3">
    <name type="scientific">Frankliniella fusca</name>
    <dbReference type="NCBI Taxonomy" id="407009"/>
    <lineage>
        <taxon>Eukaryota</taxon>
        <taxon>Metazoa</taxon>
        <taxon>Ecdysozoa</taxon>
        <taxon>Arthropoda</taxon>
        <taxon>Hexapoda</taxon>
        <taxon>Insecta</taxon>
        <taxon>Pterygota</taxon>
        <taxon>Neoptera</taxon>
        <taxon>Paraneoptera</taxon>
        <taxon>Thysanoptera</taxon>
        <taxon>Terebrantia</taxon>
        <taxon>Thripoidea</taxon>
        <taxon>Thripidae</taxon>
        <taxon>Frankliniella</taxon>
    </lineage>
</organism>
<dbReference type="InterPro" id="IPR016024">
    <property type="entry name" value="ARM-type_fold"/>
</dbReference>
<name>A0AAE1LBB4_9NEOP</name>
<evidence type="ECO:0000313" key="3">
    <source>
        <dbReference type="Proteomes" id="UP001219518"/>
    </source>
</evidence>
<protein>
    <submittedName>
        <fullName evidence="2">Sister chromatid cohesion protein PDS5-like protein A</fullName>
    </submittedName>
</protein>
<dbReference type="EMBL" id="JAHWGI010000311">
    <property type="protein sequence ID" value="KAK3913190.1"/>
    <property type="molecule type" value="Genomic_DNA"/>
</dbReference>
<feature type="compositionally biased region" description="Acidic residues" evidence="1">
    <location>
        <begin position="1160"/>
        <end position="1169"/>
    </location>
</feature>
<dbReference type="Pfam" id="PF20168">
    <property type="entry name" value="PDS5"/>
    <property type="match status" value="1"/>
</dbReference>
<evidence type="ECO:0000313" key="2">
    <source>
        <dbReference type="EMBL" id="KAK3913190.1"/>
    </source>
</evidence>
<reference evidence="2" key="1">
    <citation type="submission" date="2021-07" db="EMBL/GenBank/DDBJ databases">
        <authorList>
            <person name="Catto M.A."/>
            <person name="Jacobson A."/>
            <person name="Kennedy G."/>
            <person name="Labadie P."/>
            <person name="Hunt B.G."/>
            <person name="Srinivasan R."/>
        </authorList>
    </citation>
    <scope>NUCLEOTIDE SEQUENCE</scope>
    <source>
        <strain evidence="2">PL_HMW_Pooled</strain>
        <tissue evidence="2">Head</tissue>
    </source>
</reference>
<gene>
    <name evidence="2" type="ORF">KUF71_022644</name>
</gene>
<comment type="caution">
    <text evidence="2">The sequence shown here is derived from an EMBL/GenBank/DDBJ whole genome shotgun (WGS) entry which is preliminary data.</text>
</comment>
<dbReference type="AlphaFoldDB" id="A0AAE1LBB4"/>
<proteinExistence type="predicted"/>
<reference evidence="2" key="2">
    <citation type="journal article" date="2023" name="BMC Genomics">
        <title>Pest status, molecular evolution, and epigenetic factors derived from the genome assembly of Frankliniella fusca, a thysanopteran phytovirus vector.</title>
        <authorList>
            <person name="Catto M.A."/>
            <person name="Labadie P.E."/>
            <person name="Jacobson A.L."/>
            <person name="Kennedy G.G."/>
            <person name="Srinivasan R."/>
            <person name="Hunt B.G."/>
        </authorList>
    </citation>
    <scope>NUCLEOTIDE SEQUENCE</scope>
    <source>
        <strain evidence="2">PL_HMW_Pooled</strain>
    </source>
</reference>
<dbReference type="Proteomes" id="UP001219518">
    <property type="component" value="Unassembled WGS sequence"/>
</dbReference>
<evidence type="ECO:0000256" key="1">
    <source>
        <dbReference type="SAM" id="MobiDB-lite"/>
    </source>
</evidence>
<keyword evidence="3" id="KW-1185">Reference proteome</keyword>
<accession>A0AAE1LBB4</accession>
<feature type="region of interest" description="Disordered" evidence="1">
    <location>
        <begin position="1160"/>
        <end position="1226"/>
    </location>
</feature>
<dbReference type="SUPFAM" id="SSF48371">
    <property type="entry name" value="ARM repeat"/>
    <property type="match status" value="1"/>
</dbReference>
<sequence length="1226" mass="140628">MPSLEEKLDLLKNQIDSFREWIHQQVDLDESQMQTVMSVEELLNSLVDYPRAALEWSYGAILLMHLRQEDITTSPLPKIILTKFVENIHLLENEEKSATIERIWKYISQRDWLSQFLIPQPEKDLSLLTKLARKCFACLPTAKAASPTVREVFAACILSLIPSPIDTILNLLFKELVEPSNSLSKRAVQDVLKTCGWKISDSIRNLLNPIFHEPDVSTYKSLEYVYKVVFELESIDKCLVVGVINNTELCLDSGREDHEAGLEFLCCLFGSKLTGGPDYYSTLWNRFLSHCRDIIMCQSQLLILGKHTSSILGQPSAHKDWCSLLTFFFEHVMHPAVERSFVSGMVDALIQNCSEDIDPLMELFKKLLTTYSVYERRGEIREELILKLAKAYKEIARVAVMQPLLKHHERCAQLLSCFHGTLCNLFHPRNARWNLLRKIFVKYLVPFDFPSELRMKMLLYLWINLQGKWDVFQELFRRVNRSRDRVKNILYIMKDVRTFELNKHLIFKQKCELDFYLSNKKQFHYVKGKFGKALAASPKLRLVLTNLVAENVPCENARKLARAARHYLLPNDNDESSEIVESLLYYLTEYTVDGSAFMHLLDLVNSCIEGDEIASSMNLNRLHVARTALHLLNEILALLPHLGYDSVILDQIVGWAKSRHSCLSMLSIRCLKSIAYTKTLDSWNHGYVVEILVPLWEYIGKHGSRGQVKVAIECIEKHASLLTYRVQLLEQVLDVISSQLAEASKLSENFERGVSALGYFSSVTLPCVLKRKVEKLCILHLVQLVSGSSDLETMSPSSNSSSNNSWTHWEELSKNIRIMVQAIRSVGRCMRYCGSPPNVKCVLTIMQRIICSPKECVKINIRDVDSDHLKYEAACAILSILETEANHHFLSKQLLIDLSYMITHSREEVRVGFAKKICQGLSPHKILANIRGRKRGNLPTCMLGILALLGSHWWSCSSEARDLAEFLLQGVFASRQHDRMRKMSFTKVTYEQLYEENPHLIFENIMVIALPILAEHKDFQISEDKTKFEENLDPLKKMAICLDFLRAMLCHPGTLGGQVKREYMISLVKFARNSIDLPSSDSLKLKYSLLFDLLPIVLKRYKHSEMLGEVVTPPVMLPPPFFGDFGEHFPDSDQTSLPPDMQRSIDKNLHSSYVREAELELSEDEEDSSFETTGMVENSAPINYLERGSQRNSSFGSPDSFREDLRYAYHSTPTSSNRNARKRRHE</sequence>